<evidence type="ECO:0000256" key="1">
    <source>
        <dbReference type="ARBA" id="ARBA00004370"/>
    </source>
</evidence>
<evidence type="ECO:0000256" key="6">
    <source>
        <dbReference type="ARBA" id="ARBA00023136"/>
    </source>
</evidence>
<dbReference type="GO" id="GO:0020037">
    <property type="term" value="F:heme binding"/>
    <property type="evidence" value="ECO:0007669"/>
    <property type="project" value="InterPro"/>
</dbReference>
<organism evidence="8 9">
    <name type="scientific">Dorcoceras hygrometricum</name>
    <dbReference type="NCBI Taxonomy" id="472368"/>
    <lineage>
        <taxon>Eukaryota</taxon>
        <taxon>Viridiplantae</taxon>
        <taxon>Streptophyta</taxon>
        <taxon>Embryophyta</taxon>
        <taxon>Tracheophyta</taxon>
        <taxon>Spermatophyta</taxon>
        <taxon>Magnoliopsida</taxon>
        <taxon>eudicotyledons</taxon>
        <taxon>Gunneridae</taxon>
        <taxon>Pentapetalae</taxon>
        <taxon>asterids</taxon>
        <taxon>lamiids</taxon>
        <taxon>Lamiales</taxon>
        <taxon>Gesneriaceae</taxon>
        <taxon>Didymocarpoideae</taxon>
        <taxon>Trichosporeae</taxon>
        <taxon>Loxocarpinae</taxon>
        <taxon>Dorcoceras</taxon>
    </lineage>
</organism>
<protein>
    <submittedName>
        <fullName evidence="8">Apocytochrome F</fullName>
    </submittedName>
</protein>
<gene>
    <name evidence="8" type="ORF">F511_19418</name>
</gene>
<evidence type="ECO:0000256" key="3">
    <source>
        <dbReference type="ARBA" id="ARBA00022692"/>
    </source>
</evidence>
<dbReference type="PANTHER" id="PTHR33288:SF10">
    <property type="entry name" value="CYTOCHROME F"/>
    <property type="match status" value="1"/>
</dbReference>
<evidence type="ECO:0000256" key="2">
    <source>
        <dbReference type="ARBA" id="ARBA00022531"/>
    </source>
</evidence>
<evidence type="ECO:0000313" key="9">
    <source>
        <dbReference type="Proteomes" id="UP000250235"/>
    </source>
</evidence>
<dbReference type="InterPro" id="IPR024094">
    <property type="entry name" value="Cyt_f_lg_dom"/>
</dbReference>
<dbReference type="PANTHER" id="PTHR33288">
    <property type="match status" value="1"/>
</dbReference>
<feature type="domain" description="Cytochrome f large" evidence="7">
    <location>
        <begin position="170"/>
        <end position="227"/>
    </location>
</feature>
<dbReference type="Pfam" id="PF16639">
    <property type="entry name" value="Apocytochr_F_N"/>
    <property type="match status" value="1"/>
</dbReference>
<dbReference type="PROSITE" id="PS51010">
    <property type="entry name" value="CYTF"/>
    <property type="match status" value="1"/>
</dbReference>
<dbReference type="GO" id="GO:0005506">
    <property type="term" value="F:iron ion binding"/>
    <property type="evidence" value="ECO:0007669"/>
    <property type="project" value="InterPro"/>
</dbReference>
<evidence type="ECO:0000256" key="4">
    <source>
        <dbReference type="ARBA" id="ARBA00022989"/>
    </source>
</evidence>
<dbReference type="GO" id="GO:0009055">
    <property type="term" value="F:electron transfer activity"/>
    <property type="evidence" value="ECO:0007669"/>
    <property type="project" value="InterPro"/>
</dbReference>
<dbReference type="AlphaFoldDB" id="A0A2Z7CMX4"/>
<dbReference type="EMBL" id="KQ994741">
    <property type="protein sequence ID" value="KZV47705.1"/>
    <property type="molecule type" value="Genomic_DNA"/>
</dbReference>
<comment type="subcellular location">
    <subcellularLocation>
        <location evidence="1">Membrane</location>
    </subcellularLocation>
</comment>
<name>A0A2Z7CMX4_9LAMI</name>
<dbReference type="InterPro" id="IPR036826">
    <property type="entry name" value="Cyt_f_lg_dom_sf"/>
</dbReference>
<keyword evidence="4" id="KW-1133">Transmembrane helix</keyword>
<keyword evidence="6" id="KW-0472">Membrane</keyword>
<evidence type="ECO:0000256" key="5">
    <source>
        <dbReference type="ARBA" id="ARBA00023078"/>
    </source>
</evidence>
<evidence type="ECO:0000313" key="8">
    <source>
        <dbReference type="EMBL" id="KZV47705.1"/>
    </source>
</evidence>
<accession>A0A2Z7CMX4</accession>
<keyword evidence="9" id="KW-1185">Reference proteome</keyword>
<dbReference type="PRINTS" id="PR00610">
    <property type="entry name" value="CYTOCHROMEF"/>
</dbReference>
<dbReference type="Proteomes" id="UP000250235">
    <property type="component" value="Unassembled WGS sequence"/>
</dbReference>
<dbReference type="InterPro" id="IPR002325">
    <property type="entry name" value="Cyt_f"/>
</dbReference>
<dbReference type="Gene3D" id="2.60.40.830">
    <property type="entry name" value="Cytochrome f large domain"/>
    <property type="match status" value="1"/>
</dbReference>
<dbReference type="GO" id="GO:0009535">
    <property type="term" value="C:chloroplast thylakoid membrane"/>
    <property type="evidence" value="ECO:0007669"/>
    <property type="project" value="TreeGrafter"/>
</dbReference>
<reference evidence="8 9" key="1">
    <citation type="journal article" date="2015" name="Proc. Natl. Acad. Sci. U.S.A.">
        <title>The resurrection genome of Boea hygrometrica: A blueprint for survival of dehydration.</title>
        <authorList>
            <person name="Xiao L."/>
            <person name="Yang G."/>
            <person name="Zhang L."/>
            <person name="Yang X."/>
            <person name="Zhao S."/>
            <person name="Ji Z."/>
            <person name="Zhou Q."/>
            <person name="Hu M."/>
            <person name="Wang Y."/>
            <person name="Chen M."/>
            <person name="Xu Y."/>
            <person name="Jin H."/>
            <person name="Xiao X."/>
            <person name="Hu G."/>
            <person name="Bao F."/>
            <person name="Hu Y."/>
            <person name="Wan P."/>
            <person name="Li L."/>
            <person name="Deng X."/>
            <person name="Kuang T."/>
            <person name="Xiang C."/>
            <person name="Zhu J.K."/>
            <person name="Oliver M.J."/>
            <person name="He Y."/>
        </authorList>
    </citation>
    <scope>NUCLEOTIDE SEQUENCE [LARGE SCALE GENOMIC DNA]</scope>
    <source>
        <strain evidence="9">cv. XS01</strain>
    </source>
</reference>
<evidence type="ECO:0000259" key="7">
    <source>
        <dbReference type="Pfam" id="PF16639"/>
    </source>
</evidence>
<proteinExistence type="predicted"/>
<dbReference type="GO" id="GO:0015979">
    <property type="term" value="P:photosynthesis"/>
    <property type="evidence" value="ECO:0007669"/>
    <property type="project" value="UniProtKB-KW"/>
</dbReference>
<dbReference type="SUPFAM" id="SSF49441">
    <property type="entry name" value="Cytochrome f, large domain"/>
    <property type="match status" value="1"/>
</dbReference>
<dbReference type="OrthoDB" id="415867at2759"/>
<keyword evidence="3" id="KW-0812">Transmembrane</keyword>
<keyword evidence="5" id="KW-0793">Thylakoid</keyword>
<sequence length="245" mass="27610">MAARSTAVAHPCARRCRRSRATRGARQRTCLSNLVQPVRERCAGTAGQLVAIAWPWGANNAQPRAHNRARPNTIKSITPITNLAKFEDEFLTWVETELVSELLKRLMLVQCKLYEMELKKKVDEHRANFDPAELSANYYHMCIRFLDRELKEMIKQHRALRNLAGLPLLGYENPREATGRIVCANCHLANKPVDIEVPQAVLPDTVFEAVVRIPYDKQVTKLLANADLPAGPSTGCSSEIFVLRQ</sequence>
<keyword evidence="2" id="KW-0602">Photosynthesis</keyword>